<evidence type="ECO:0000259" key="1">
    <source>
        <dbReference type="Pfam" id="PF12770"/>
    </source>
</evidence>
<protein>
    <submittedName>
        <fullName evidence="2">CHAT domain-containing protein</fullName>
    </submittedName>
</protein>
<dbReference type="Gene3D" id="1.25.40.10">
    <property type="entry name" value="Tetratricopeptide repeat domain"/>
    <property type="match status" value="1"/>
</dbReference>
<dbReference type="EMBL" id="JAMXFF010000010">
    <property type="protein sequence ID" value="MCT7966389.1"/>
    <property type="molecule type" value="Genomic_DNA"/>
</dbReference>
<organism evidence="2 3">
    <name type="scientific">Laspinema palackyanum D2a</name>
    <dbReference type="NCBI Taxonomy" id="2953684"/>
    <lineage>
        <taxon>Bacteria</taxon>
        <taxon>Bacillati</taxon>
        <taxon>Cyanobacteriota</taxon>
        <taxon>Cyanophyceae</taxon>
        <taxon>Oscillatoriophycideae</taxon>
        <taxon>Oscillatoriales</taxon>
        <taxon>Laspinemataceae</taxon>
        <taxon>Laspinema</taxon>
        <taxon>Laspinema palackyanum</taxon>
    </lineage>
</organism>
<keyword evidence="3" id="KW-1185">Reference proteome</keyword>
<dbReference type="Pfam" id="PF12770">
    <property type="entry name" value="CHAT"/>
    <property type="match status" value="1"/>
</dbReference>
<evidence type="ECO:0000313" key="2">
    <source>
        <dbReference type="EMBL" id="MCT7966389.1"/>
    </source>
</evidence>
<name>A0ABT2MNR0_9CYAN</name>
<comment type="caution">
    <text evidence="2">The sequence shown here is derived from an EMBL/GenBank/DDBJ whole genome shotgun (WGS) entry which is preliminary data.</text>
</comment>
<dbReference type="Proteomes" id="UP001525890">
    <property type="component" value="Unassembled WGS sequence"/>
</dbReference>
<sequence>GAAYRDLSQQEEPEQNLELAIASCEDALQVYTRESFPQNLAGTLWNLGLAYRDSSQLQNASDTFRDAIDTVEEIRSGIIIGGEADKQKLAEEWQPLYWEMVEVCIELENYSEALEYVERSKARKLVELMAATRLKPQGVSSEVWERYDALSQDYNALSQECWNRQQRRDSSTVSTLWKTEITKQLTELRHQIDTLVEVEITPHDPQFRFGKRVQPIAYKEIQALVDDKTAIVEWYFTTKSIHAFIVTGQGEPILVSTNLDAWEKLTQLTSQYVIAYNRSKSDWRQELALFLQQQLPLFLHCLAEILELDQLISRVPPHCQELVLVPYRFLHLFPLHALPISKTEYLSDKFSQGIRYVPSSQILQLSLPQDSTPLETGGEEKSLFAIQNPTADLGWADIEVEAIQTQFNHVNVLVLKADAASKTGFNQAATKLKDAAFVHFACHGQFDFKNPQFSRLLLADAKLPESDISTAVNGFGCLTLPEIFNLRFRQCRLVTLSACETAITDILNTSDEYISILSGFLFAGSRNVLGTLWAVDDLSTAIFMIYFYKTLLGETQPTVALALKQTQDWIRQVTVDQLLDWIEDNPNLFINEERHKKIRADLSKYYSSTKKNPFQCPYYWAAFCAVGQ</sequence>
<gene>
    <name evidence="2" type="ORF">NG799_08595</name>
</gene>
<feature type="non-terminal residue" evidence="2">
    <location>
        <position position="1"/>
    </location>
</feature>
<feature type="domain" description="CHAT" evidence="1">
    <location>
        <begin position="315"/>
        <end position="628"/>
    </location>
</feature>
<accession>A0ABT2MNR0</accession>
<proteinExistence type="predicted"/>
<dbReference type="InterPro" id="IPR011990">
    <property type="entry name" value="TPR-like_helical_dom_sf"/>
</dbReference>
<dbReference type="RefSeq" id="WP_368006033.1">
    <property type="nucleotide sequence ID" value="NZ_JAMXFF010000010.1"/>
</dbReference>
<dbReference type="InterPro" id="IPR024983">
    <property type="entry name" value="CHAT_dom"/>
</dbReference>
<evidence type="ECO:0000313" key="3">
    <source>
        <dbReference type="Proteomes" id="UP001525890"/>
    </source>
</evidence>
<dbReference type="SUPFAM" id="SSF48452">
    <property type="entry name" value="TPR-like"/>
    <property type="match status" value="1"/>
</dbReference>
<reference evidence="2 3" key="1">
    <citation type="journal article" date="2022" name="Front. Microbiol.">
        <title>High genomic differentiation and limited gene flow indicate recent cryptic speciation within the genus Laspinema (cyanobacteria).</title>
        <authorList>
            <person name="Stanojkovic A."/>
            <person name="Skoupy S."/>
            <person name="Skaloud P."/>
            <person name="Dvorak P."/>
        </authorList>
    </citation>
    <scope>NUCLEOTIDE SEQUENCE [LARGE SCALE GENOMIC DNA]</scope>
    <source>
        <strain evidence="2 3">D2a</strain>
    </source>
</reference>